<organism evidence="2">
    <name type="scientific">Euplotes harpa</name>
    <dbReference type="NCBI Taxonomy" id="151035"/>
    <lineage>
        <taxon>Eukaryota</taxon>
        <taxon>Sar</taxon>
        <taxon>Alveolata</taxon>
        <taxon>Ciliophora</taxon>
        <taxon>Intramacronucleata</taxon>
        <taxon>Spirotrichea</taxon>
        <taxon>Hypotrichia</taxon>
        <taxon>Euplotida</taxon>
        <taxon>Euplotidae</taxon>
        <taxon>Euplotes</taxon>
    </lineage>
</organism>
<accession>A0A7S3N591</accession>
<evidence type="ECO:0000313" key="2">
    <source>
        <dbReference type="EMBL" id="CAE0342531.1"/>
    </source>
</evidence>
<reference evidence="2" key="1">
    <citation type="submission" date="2021-01" db="EMBL/GenBank/DDBJ databases">
        <authorList>
            <person name="Corre E."/>
            <person name="Pelletier E."/>
            <person name="Niang G."/>
            <person name="Scheremetjew M."/>
            <person name="Finn R."/>
            <person name="Kale V."/>
            <person name="Holt S."/>
            <person name="Cochrane G."/>
            <person name="Meng A."/>
            <person name="Brown T."/>
            <person name="Cohen L."/>
        </authorList>
    </citation>
    <scope>NUCLEOTIDE SEQUENCE</scope>
    <source>
        <strain evidence="2">FSP1.4</strain>
    </source>
</reference>
<sequence>MESADDEYFFECIEHDLDDQLEDSKHVISAKSSKKDDQSVWMHHDFANGIINCDEHFHRDRLTRSRSQQAHPATGADKLERSDDSDANKHVFNLFSKEVSDPDANSNR</sequence>
<protein>
    <submittedName>
        <fullName evidence="2">Uncharacterized protein</fullName>
    </submittedName>
</protein>
<evidence type="ECO:0000256" key="1">
    <source>
        <dbReference type="SAM" id="MobiDB-lite"/>
    </source>
</evidence>
<proteinExistence type="predicted"/>
<feature type="region of interest" description="Disordered" evidence="1">
    <location>
        <begin position="62"/>
        <end position="85"/>
    </location>
</feature>
<name>A0A7S3N591_9SPIT</name>
<dbReference type="AlphaFoldDB" id="A0A7S3N591"/>
<gene>
    <name evidence="2" type="ORF">EHAR0213_LOCUS1438</name>
</gene>
<dbReference type="EMBL" id="HBII01003211">
    <property type="protein sequence ID" value="CAE0342531.1"/>
    <property type="molecule type" value="Transcribed_RNA"/>
</dbReference>